<feature type="compositionally biased region" description="Basic and acidic residues" evidence="1">
    <location>
        <begin position="11"/>
        <end position="20"/>
    </location>
</feature>
<evidence type="ECO:0000256" key="1">
    <source>
        <dbReference type="SAM" id="MobiDB-lite"/>
    </source>
</evidence>
<evidence type="ECO:0000313" key="3">
    <source>
        <dbReference type="Proteomes" id="UP000681722"/>
    </source>
</evidence>
<feature type="region of interest" description="Disordered" evidence="1">
    <location>
        <begin position="113"/>
        <end position="134"/>
    </location>
</feature>
<proteinExistence type="predicted"/>
<comment type="caution">
    <text evidence="2">The sequence shown here is derived from an EMBL/GenBank/DDBJ whole genome shotgun (WGS) entry which is preliminary data.</text>
</comment>
<dbReference type="EMBL" id="CAJOBC010104993">
    <property type="protein sequence ID" value="CAF4495028.1"/>
    <property type="molecule type" value="Genomic_DNA"/>
</dbReference>
<feature type="non-terminal residue" evidence="2">
    <location>
        <position position="1"/>
    </location>
</feature>
<accession>A0A8S2XGD0</accession>
<evidence type="ECO:0000313" key="2">
    <source>
        <dbReference type="EMBL" id="CAF4495028.1"/>
    </source>
</evidence>
<feature type="region of interest" description="Disordered" evidence="1">
    <location>
        <begin position="170"/>
        <end position="205"/>
    </location>
</feature>
<name>A0A8S2XGD0_9BILA</name>
<feature type="compositionally biased region" description="Polar residues" evidence="1">
    <location>
        <begin position="170"/>
        <end position="197"/>
    </location>
</feature>
<gene>
    <name evidence="2" type="ORF">SRO942_LOCUS44534</name>
</gene>
<organism evidence="2 3">
    <name type="scientific">Didymodactylos carnosus</name>
    <dbReference type="NCBI Taxonomy" id="1234261"/>
    <lineage>
        <taxon>Eukaryota</taxon>
        <taxon>Metazoa</taxon>
        <taxon>Spiralia</taxon>
        <taxon>Gnathifera</taxon>
        <taxon>Rotifera</taxon>
        <taxon>Eurotatoria</taxon>
        <taxon>Bdelloidea</taxon>
        <taxon>Philodinida</taxon>
        <taxon>Philodinidae</taxon>
        <taxon>Didymodactylos</taxon>
    </lineage>
</organism>
<reference evidence="2" key="1">
    <citation type="submission" date="2021-02" db="EMBL/GenBank/DDBJ databases">
        <authorList>
            <person name="Nowell W R."/>
        </authorList>
    </citation>
    <scope>NUCLEOTIDE SEQUENCE</scope>
</reference>
<dbReference type="AlphaFoldDB" id="A0A8S2XGD0"/>
<feature type="region of interest" description="Disordered" evidence="1">
    <location>
        <begin position="1"/>
        <end position="24"/>
    </location>
</feature>
<dbReference type="OrthoDB" id="10013485at2759"/>
<sequence length="553" mass="64468">MSSRNSQRQKTRNENYDKNRTNLYVNNDLNYSGNENYSNANEQTVISRSNDRVFTDLSNARPSSIIGQYSTLDSRYQQYNSDPLRNQQNQFMQQQYNDYYSHQQFYHQPQADYTNQGRSNYLPQYADPSNRTQSVKLSTLTSSIQSSGRTMNHDLMNQAISDQHIARFTQQSSCPNTPNSASTPKRQSENEQYNKSNLNKRPKSTLSRQQLNNNNNIHQYSVPFSHLKRAVANNLPCFIIQYDSNISPKDLPSNVLASDLIHEHLIQQGVRINPFTVAVSTGKFELKLGVNNKEDYSALMLTDKWPTHVSNKRITVVKPKFVPECFTLVIRYVPNTFNVEQVKEEIKRSIKSADHFKQIIYSYERPTRDYRFTVADLREYKGALQLGRMAVDPRYDVIRRYRTDLNKAVNMAIRDGKLHRREIPQQQPQQSTFRYTSNDFPAMNADKIKGNPWNLQNNNNDQHNIMNYLQQMNDDIKKNFKQINDKLNTQQQEMVTNIKNTHLNKIVVQSTLSTISKMLNKVIKPLINLLQDEQEKERVLIALDDHCNDVLKQ</sequence>
<dbReference type="Proteomes" id="UP000681722">
    <property type="component" value="Unassembled WGS sequence"/>
</dbReference>
<protein>
    <submittedName>
        <fullName evidence="2">Uncharacterized protein</fullName>
    </submittedName>
</protein>